<dbReference type="Pfam" id="PF22440">
    <property type="entry name" value="SirC_C"/>
    <property type="match status" value="1"/>
</dbReference>
<evidence type="ECO:0000256" key="3">
    <source>
        <dbReference type="ARBA" id="ARBA00023002"/>
    </source>
</evidence>
<dbReference type="Gene3D" id="3.40.50.720">
    <property type="entry name" value="NAD(P)-binding Rossmann-like Domain"/>
    <property type="match status" value="1"/>
</dbReference>
<evidence type="ECO:0000256" key="2">
    <source>
        <dbReference type="ARBA" id="ARBA00012400"/>
    </source>
</evidence>
<keyword evidence="5" id="KW-0627">Porphyrin biosynthesis</keyword>
<dbReference type="InterPro" id="IPR028281">
    <property type="entry name" value="Sirohaem_synthase_central"/>
</dbReference>
<evidence type="ECO:0000256" key="6">
    <source>
        <dbReference type="ARBA" id="ARBA00047561"/>
    </source>
</evidence>
<comment type="caution">
    <text evidence="8">The sequence shown here is derived from an EMBL/GenBank/DDBJ whole genome shotgun (WGS) entry which is preliminary data.</text>
</comment>
<dbReference type="GO" id="GO:0004325">
    <property type="term" value="F:ferrochelatase activity"/>
    <property type="evidence" value="ECO:0007669"/>
    <property type="project" value="InterPro"/>
</dbReference>
<dbReference type="PANTHER" id="PTHR35330">
    <property type="entry name" value="SIROHEME BIOSYNTHESIS PROTEIN MET8"/>
    <property type="match status" value="1"/>
</dbReference>
<dbReference type="InterPro" id="IPR028161">
    <property type="entry name" value="Met8-like"/>
</dbReference>
<dbReference type="AlphaFoldDB" id="A0A151A2T8"/>
<evidence type="ECO:0000256" key="4">
    <source>
        <dbReference type="ARBA" id="ARBA00023027"/>
    </source>
</evidence>
<reference evidence="8 9" key="1">
    <citation type="submission" date="2016-02" db="EMBL/GenBank/DDBJ databases">
        <title>Draft genome sequence of hydrocarbon degrading Staphylococcus saprophyticus Strain CNV2, isolated from crude-oil contaminated soil from Noonmati Oil Refinery, Guwahati, Assam, India.</title>
        <authorList>
            <person name="Mukherjee A."/>
            <person name="Chettri B."/>
            <person name="Langpoklakpam J."/>
            <person name="Singh A.K."/>
            <person name="Chattopadhyay D.J."/>
        </authorList>
    </citation>
    <scope>NUCLEOTIDE SEQUENCE [LARGE SCALE GENOMIC DNA]</scope>
    <source>
        <strain evidence="8 9">CNV2</strain>
    </source>
</reference>
<comment type="catalytic activity">
    <reaction evidence="6">
        <text>precorrin-2 + NAD(+) = sirohydrochlorin + NADH + 2 H(+)</text>
        <dbReference type="Rhea" id="RHEA:15613"/>
        <dbReference type="ChEBI" id="CHEBI:15378"/>
        <dbReference type="ChEBI" id="CHEBI:57540"/>
        <dbReference type="ChEBI" id="CHEBI:57945"/>
        <dbReference type="ChEBI" id="CHEBI:58351"/>
        <dbReference type="ChEBI" id="CHEBI:58827"/>
        <dbReference type="EC" id="1.3.1.76"/>
    </reaction>
</comment>
<dbReference type="NCBIfam" id="TIGR01470">
    <property type="entry name" value="cysG_Nterm"/>
    <property type="match status" value="1"/>
</dbReference>
<evidence type="ECO:0000313" key="9">
    <source>
        <dbReference type="Proteomes" id="UP000075418"/>
    </source>
</evidence>
<dbReference type="SUPFAM" id="SSF51735">
    <property type="entry name" value="NAD(P)-binding Rossmann-fold domains"/>
    <property type="match status" value="1"/>
</dbReference>
<keyword evidence="4" id="KW-0520">NAD</keyword>
<proteinExistence type="predicted"/>
<sequence>MSFMPLLIDLSAKHVVVIGGGKIAERRVKTLLQYISHLDIVSPHLTETLAYYNEQGFVTWHAKKYELSDINNSDFIIIATNNRTVNNEIKAQAPAHALVNMSSEANSGNTVFPAIIQRSKLSIAISTSGASPKLTADIVRQLKEQYTEDYGAYVDFLYEYRQAVKQLNVNEQKKNQLLKEVLADEYKQPAQQQKALSWLNSQI</sequence>
<evidence type="ECO:0000256" key="1">
    <source>
        <dbReference type="ARBA" id="ARBA00005010"/>
    </source>
</evidence>
<dbReference type="InterPro" id="IPR036291">
    <property type="entry name" value="NAD(P)-bd_dom_sf"/>
</dbReference>
<dbReference type="EMBL" id="LUGM01000002">
    <property type="protein sequence ID" value="KYH13627.1"/>
    <property type="molecule type" value="Genomic_DNA"/>
</dbReference>
<evidence type="ECO:0000259" key="7">
    <source>
        <dbReference type="Pfam" id="PF14824"/>
    </source>
</evidence>
<dbReference type="Proteomes" id="UP000075418">
    <property type="component" value="Unassembled WGS sequence"/>
</dbReference>
<dbReference type="GO" id="GO:0043115">
    <property type="term" value="F:precorrin-2 dehydrogenase activity"/>
    <property type="evidence" value="ECO:0007669"/>
    <property type="project" value="UniProtKB-EC"/>
</dbReference>
<accession>A0A151A2T8</accession>
<dbReference type="Gene3D" id="1.10.8.610">
    <property type="entry name" value="SirC, precorrin-2 dehydrogenase, C-terminal helical domain-like"/>
    <property type="match status" value="1"/>
</dbReference>
<evidence type="ECO:0000313" key="8">
    <source>
        <dbReference type="EMBL" id="KYH13627.1"/>
    </source>
</evidence>
<name>A0A151A2T8_9STAP</name>
<dbReference type="Pfam" id="PF14824">
    <property type="entry name" value="Sirohm_synth_M"/>
    <property type="match status" value="1"/>
</dbReference>
<dbReference type="SUPFAM" id="SSF75615">
    <property type="entry name" value="Siroheme synthase middle domains-like"/>
    <property type="match status" value="1"/>
</dbReference>
<dbReference type="InterPro" id="IPR042518">
    <property type="entry name" value="SirC_C"/>
</dbReference>
<organism evidence="8 9">
    <name type="scientific">Staphylococcus kloosii</name>
    <dbReference type="NCBI Taxonomy" id="29384"/>
    <lineage>
        <taxon>Bacteria</taxon>
        <taxon>Bacillati</taxon>
        <taxon>Bacillota</taxon>
        <taxon>Bacilli</taxon>
        <taxon>Bacillales</taxon>
        <taxon>Staphylococcaceae</taxon>
        <taxon>Staphylococcus</taxon>
    </lineage>
</organism>
<keyword evidence="3" id="KW-0560">Oxidoreductase</keyword>
<comment type="pathway">
    <text evidence="1">Porphyrin-containing compound metabolism; siroheme biosynthesis; sirohydrochlorin from precorrin-2: step 1/1.</text>
</comment>
<gene>
    <name evidence="8" type="ORF">A0131_02230</name>
</gene>
<dbReference type="UniPathway" id="UPA00262">
    <property type="reaction ID" value="UER00222"/>
</dbReference>
<dbReference type="RefSeq" id="WP_061853858.1">
    <property type="nucleotide sequence ID" value="NZ_LUGM01000002.1"/>
</dbReference>
<feature type="domain" description="Siroheme synthase central" evidence="7">
    <location>
        <begin position="119"/>
        <end position="142"/>
    </location>
</feature>
<protein>
    <recommendedName>
        <fullName evidence="2">precorrin-2 dehydrogenase</fullName>
        <ecNumber evidence="2">1.3.1.76</ecNumber>
    </recommendedName>
</protein>
<dbReference type="NCBIfam" id="NF005222">
    <property type="entry name" value="PRK06718.1"/>
    <property type="match status" value="1"/>
</dbReference>
<dbReference type="GO" id="GO:0019354">
    <property type="term" value="P:siroheme biosynthetic process"/>
    <property type="evidence" value="ECO:0007669"/>
    <property type="project" value="UniProtKB-UniPathway"/>
</dbReference>
<dbReference type="Pfam" id="PF13241">
    <property type="entry name" value="NAD_binding_7"/>
    <property type="match status" value="1"/>
</dbReference>
<dbReference type="InterPro" id="IPR006367">
    <property type="entry name" value="Sirohaem_synthase_N"/>
</dbReference>
<evidence type="ECO:0000256" key="5">
    <source>
        <dbReference type="ARBA" id="ARBA00023244"/>
    </source>
</evidence>
<dbReference type="EC" id="1.3.1.76" evidence="2"/>
<dbReference type="PANTHER" id="PTHR35330:SF1">
    <property type="entry name" value="SIROHEME BIOSYNTHESIS PROTEIN MET8"/>
    <property type="match status" value="1"/>
</dbReference>